<evidence type="ECO:0000313" key="1">
    <source>
        <dbReference type="EMBL" id="TDP83797.1"/>
    </source>
</evidence>
<accession>A0A4R6RDJ8</accession>
<keyword evidence="2" id="KW-1185">Reference proteome</keyword>
<dbReference type="RefSeq" id="WP_133608556.1">
    <property type="nucleotide sequence ID" value="NZ_SNXW01000004.1"/>
</dbReference>
<dbReference type="EMBL" id="SNXW01000004">
    <property type="protein sequence ID" value="TDP83797.1"/>
    <property type="molecule type" value="Genomic_DNA"/>
</dbReference>
<dbReference type="Proteomes" id="UP000294593">
    <property type="component" value="Unassembled WGS sequence"/>
</dbReference>
<evidence type="ECO:0000313" key="2">
    <source>
        <dbReference type="Proteomes" id="UP000294593"/>
    </source>
</evidence>
<sequence>MVQVQSLMVTAIEGRRNFSYGQELREVWYRRDDGIEGSLQYSGDFGVRAGNKLALIYSPAITSHWLGIVNFSTELYINFVPNWVSRKTYPFPDLIWPLNKAFPDLQQSAFGKQSPALHQAVESVVGQLIARLHQRAA</sequence>
<name>A0A4R6RDJ8_9BURK</name>
<gene>
    <name evidence="1" type="ORF">EV672_104178</name>
</gene>
<proteinExistence type="predicted"/>
<comment type="caution">
    <text evidence="1">The sequence shown here is derived from an EMBL/GenBank/DDBJ whole genome shotgun (WGS) entry which is preliminary data.</text>
</comment>
<dbReference type="AlphaFoldDB" id="A0A4R6RDJ8"/>
<protein>
    <submittedName>
        <fullName evidence="1">Uncharacterized protein</fullName>
    </submittedName>
</protein>
<reference evidence="1 2" key="1">
    <citation type="submission" date="2019-03" db="EMBL/GenBank/DDBJ databases">
        <title>Genomic Encyclopedia of Type Strains, Phase IV (KMG-IV): sequencing the most valuable type-strain genomes for metagenomic binning, comparative biology and taxonomic classification.</title>
        <authorList>
            <person name="Goeker M."/>
        </authorList>
    </citation>
    <scope>NUCLEOTIDE SEQUENCE [LARGE SCALE GENOMIC DNA]</scope>
    <source>
        <strain evidence="1 2">DSM 11901</strain>
    </source>
</reference>
<organism evidence="1 2">
    <name type="scientific">Aquabacterium commune</name>
    <dbReference type="NCBI Taxonomy" id="70586"/>
    <lineage>
        <taxon>Bacteria</taxon>
        <taxon>Pseudomonadati</taxon>
        <taxon>Pseudomonadota</taxon>
        <taxon>Betaproteobacteria</taxon>
        <taxon>Burkholderiales</taxon>
        <taxon>Aquabacterium</taxon>
    </lineage>
</organism>